<name>A0A395JMT7_9GAMM</name>
<proteinExistence type="predicted"/>
<dbReference type="EMBL" id="QNRT01000001">
    <property type="protein sequence ID" value="RBP52787.1"/>
    <property type="molecule type" value="Genomic_DNA"/>
</dbReference>
<evidence type="ECO:0000313" key="2">
    <source>
        <dbReference type="EMBL" id="RBP52787.1"/>
    </source>
</evidence>
<dbReference type="InParanoid" id="A0A395JMT7"/>
<reference evidence="2 3" key="1">
    <citation type="submission" date="2018-06" db="EMBL/GenBank/DDBJ databases">
        <title>Genomic Encyclopedia of Type Strains, Phase IV (KMG-IV): sequencing the most valuable type-strain genomes for metagenomic binning, comparative biology and taxonomic classification.</title>
        <authorList>
            <person name="Goeker M."/>
        </authorList>
    </citation>
    <scope>NUCLEOTIDE SEQUENCE [LARGE SCALE GENOMIC DNA]</scope>
    <source>
        <strain evidence="2 3">DSM 24032</strain>
    </source>
</reference>
<dbReference type="Proteomes" id="UP000253083">
    <property type="component" value="Unassembled WGS sequence"/>
</dbReference>
<accession>A0A395JMT7</accession>
<feature type="region of interest" description="Disordered" evidence="1">
    <location>
        <begin position="65"/>
        <end position="85"/>
    </location>
</feature>
<evidence type="ECO:0000256" key="1">
    <source>
        <dbReference type="SAM" id="MobiDB-lite"/>
    </source>
</evidence>
<keyword evidence="3" id="KW-1185">Reference proteome</keyword>
<evidence type="ECO:0000313" key="3">
    <source>
        <dbReference type="Proteomes" id="UP000253083"/>
    </source>
</evidence>
<protein>
    <submittedName>
        <fullName evidence="2">Uncharacterized protein</fullName>
    </submittedName>
</protein>
<comment type="caution">
    <text evidence="2">The sequence shown here is derived from an EMBL/GenBank/DDBJ whole genome shotgun (WGS) entry which is preliminary data.</text>
</comment>
<organism evidence="2 3">
    <name type="scientific">Arenicella xantha</name>
    <dbReference type="NCBI Taxonomy" id="644221"/>
    <lineage>
        <taxon>Bacteria</taxon>
        <taxon>Pseudomonadati</taxon>
        <taxon>Pseudomonadota</taxon>
        <taxon>Gammaproteobacteria</taxon>
        <taxon>Arenicellales</taxon>
        <taxon>Arenicellaceae</taxon>
        <taxon>Arenicella</taxon>
    </lineage>
</organism>
<sequence length="85" mass="9671">MSACNRLNEFAVSGDLHHRHGLFPQYFYFRIPIAGFLGLRHAQIILGIEWQHSAFTLRFLMSQSVPTRGQAKPDEDDQTIGSLRG</sequence>
<dbReference type="AlphaFoldDB" id="A0A395JMT7"/>
<gene>
    <name evidence="2" type="ORF">DFR28_101171</name>
</gene>